<feature type="domain" description="CSC1/OSCA1-like cytosolic" evidence="13">
    <location>
        <begin position="737"/>
        <end position="813"/>
    </location>
</feature>
<feature type="transmembrane region" description="Helical" evidence="8">
    <location>
        <begin position="632"/>
        <end position="652"/>
    </location>
</feature>
<name>A0A1B8AKC5_FUSPO</name>
<keyword evidence="3" id="KW-0813">Transport</keyword>
<dbReference type="InterPro" id="IPR022257">
    <property type="entry name" value="PHM7_ext"/>
</dbReference>
<dbReference type="EMBL" id="LYXU01000003">
    <property type="protein sequence ID" value="OBS20771.1"/>
    <property type="molecule type" value="Genomic_DNA"/>
</dbReference>
<dbReference type="Pfam" id="PF14703">
    <property type="entry name" value="PHM7_cyt"/>
    <property type="match status" value="2"/>
</dbReference>
<dbReference type="Pfam" id="PF12621">
    <property type="entry name" value="PHM7_ext"/>
    <property type="match status" value="1"/>
</dbReference>
<feature type="compositionally biased region" description="Polar residues" evidence="7">
    <location>
        <begin position="962"/>
        <end position="988"/>
    </location>
</feature>
<evidence type="ECO:0000259" key="10">
    <source>
        <dbReference type="Pfam" id="PF02714"/>
    </source>
</evidence>
<evidence type="ECO:0000256" key="4">
    <source>
        <dbReference type="ARBA" id="ARBA00022692"/>
    </source>
</evidence>
<dbReference type="OMA" id="RMAPRYL"/>
<keyword evidence="4 8" id="KW-0812">Transmembrane</keyword>
<dbReference type="Pfam" id="PF02714">
    <property type="entry name" value="RSN1_7TM"/>
    <property type="match status" value="1"/>
</dbReference>
<keyword evidence="15" id="KW-1185">Reference proteome</keyword>
<dbReference type="InterPro" id="IPR032880">
    <property type="entry name" value="CSC1/OSCA1-like_N"/>
</dbReference>
<evidence type="ECO:0000256" key="7">
    <source>
        <dbReference type="SAM" id="MobiDB-lite"/>
    </source>
</evidence>
<dbReference type="InterPro" id="IPR027815">
    <property type="entry name" value="CSC1/OSCA1-like_cyt"/>
</dbReference>
<evidence type="ECO:0000259" key="11">
    <source>
        <dbReference type="Pfam" id="PF12621"/>
    </source>
</evidence>
<dbReference type="InterPro" id="IPR029058">
    <property type="entry name" value="AB_hydrolase_fold"/>
</dbReference>
<evidence type="ECO:0000256" key="1">
    <source>
        <dbReference type="ARBA" id="ARBA00004141"/>
    </source>
</evidence>
<feature type="transmembrane region" description="Helical" evidence="8">
    <location>
        <begin position="1372"/>
        <end position="1390"/>
    </location>
</feature>
<keyword evidence="5 8" id="KW-1133">Transmembrane helix</keyword>
<dbReference type="PANTHER" id="PTHR13018">
    <property type="entry name" value="PROBABLE MEMBRANE PROTEIN DUF221-RELATED"/>
    <property type="match status" value="1"/>
</dbReference>
<dbReference type="InterPro" id="IPR000073">
    <property type="entry name" value="AB_hydrolase_1"/>
</dbReference>
<evidence type="ECO:0000256" key="8">
    <source>
        <dbReference type="SAM" id="Phobius"/>
    </source>
</evidence>
<keyword evidence="6 8" id="KW-0472">Membrane</keyword>
<feature type="transmembrane region" description="Helical" evidence="8">
    <location>
        <begin position="1472"/>
        <end position="1493"/>
    </location>
</feature>
<feature type="transmembrane region" description="Helical" evidence="8">
    <location>
        <begin position="1212"/>
        <end position="1233"/>
    </location>
</feature>
<gene>
    <name evidence="14" type="ORF">FPOA_07111</name>
</gene>
<feature type="region of interest" description="Disordered" evidence="7">
    <location>
        <begin position="809"/>
        <end position="863"/>
    </location>
</feature>
<evidence type="ECO:0000256" key="3">
    <source>
        <dbReference type="ARBA" id="ARBA00022448"/>
    </source>
</evidence>
<evidence type="ECO:0000259" key="13">
    <source>
        <dbReference type="Pfam" id="PF14703"/>
    </source>
</evidence>
<feature type="domain" description="10TM putative phosphate transporter extracellular tail" evidence="11">
    <location>
        <begin position="1659"/>
        <end position="1732"/>
    </location>
</feature>
<evidence type="ECO:0000256" key="5">
    <source>
        <dbReference type="ARBA" id="ARBA00022989"/>
    </source>
</evidence>
<feature type="region of interest" description="Disordered" evidence="7">
    <location>
        <begin position="515"/>
        <end position="536"/>
    </location>
</feature>
<sequence length="1741" mass="196347">MSTDGAVRPPHGGRVDAPEEIKHQAELKPSHAFLFPLGYKDAAYQWWTSLAPQAVERNLLSLMPHLREANDSITNIDTPERPDPFGTRVWRRTMVELSGKNRALNEVSVERVGEKTEDALVMIHGYGAGLGFFYKNFEPISRMRGLKLYALDMLGCGNSSRPAFKIHAKKKEDQVKEAEGWFVDALEEWRKERKLEQFTLLGHSLGGYLAVSYALKYPGRLKKLILASPVGIPADPYAVNAEMPEPNTSTIEAEMMQDQQSTTDKSGTLSKHKPASNVLRRPLPGWFVWLWDQNISPFSIVRMSGPLGPRFVSGWSFRRFNHLPPAESQALHDYSFSIFKQKGSGEYALAYILAPGAYARRPVINRIHEVGRQTIQQPDGTKLKEMGIPVVFMYGENDWMDVAGGIASEEKLNAAKQKALENATEEEKKRENGSAKVLLVPKAGHHLYLDNPEVFNDMIRKELEETRQAEKRLNLQRLRADLNMSSTESDASASETASITGSIVSSLLSSAFSTPGPTTSSLGPTMTTSGPVATQTSAADKDKGIGIVSFLTAVGVAVAIFAVQIFLFLVLRNKLARIFKPKTYLVPERERTESPPNKPLAMLKTLWHYGDREVIEKCGLDAYFFLRYLKTLLIIFLPIGAVVMPILIPLNYVGGLGQKVDVTDDDDENDGTPTGLDTLSWGNVAPKNSGRYGAHLLMAILVVIWVCTVFFFELRVYIKVRQDWLTSAEHRLRASATTVLVNSIPSKWLSEEALMGLFDVFPGGIRNIWLNRDLSTLLEKVKERNNIHLQLEQAQTDLIKDAKKAQLKQQKAEEKKRRKELKLKAMTKQERADKNAREDAEAQRRAQDGPGTAAGDQHNVPHSVDAGVRESQHEAFNRDSEDLHGHDYKKKGFKVPLIGDPFAKVGQGILGVVSKAGNNVEDTIETTNGFMGLSQTTHSRNASRTSNRGPERPSVEDDHSPTDTLRVQNQSQNSMRRSGESTAAINPKSNREPRGNAGNTVRKIEDIDEIYSKHDAEWWQFWKPPPGAYASPVPQGDVSEAFKQKKTNESRPLWKRIKYALPFVGPEIEAEPFDYPAAHNAEYDEAAEPAEWEKYLKKKDRPTHRLPLFGKSWLFPIPFVTQKVDTIYWCREQLARLNLEIDMDQQHPERFPLMNSAFIQFNHQVSAHMACQSVIHHVPRQMAPRMNEISPKDVDWDNMAFSWWQEWLRSGFVFAVVIGMIFLWAIPVAWTAALSQLDNLIRSNEWLSFLKDNDAVHNIAKAVAGVLPAVVLGLLLVLIPIFLDFLAGFRGAKTGAQRVEFVQIFYFAFLFIQVFLIVSIASFFAASLDELVHNVQELKTVEDVLNLLALNLPSAANYFFSYMILQAMSTSSATLLQLGALVMWYVIARILDSTARSKWSRNTNLRQVKWGAFFPIYTNFACIGLVYCVIAPLIALFAIITFALLWFAQRYAMLYVTRFEHDTGGVLYPRAINQTFTGIYFMELCMAGLFFLVRDENKEKACTAHGVVMIVVLILTILYQVLLNYSFGPLFRYLPITFEDEAVLRDQAFQRAQDQRLGLLDDDDLAEEQEEPGKPNEKDVTEKGIEMRRLASVRRPMKHVSTWAKDGGTQIAKITGVKHARDKNKRASEYRKKHRQKDVEAQLAIGEALFGGIHDEIEDLTPEERDALVRHAFQHEALRARRPTVWIPHDDLGVSEDEIRRTQAYSEHIWISNEGTALDSKVRVVYGRAPPDFSEVDLINL</sequence>
<dbReference type="PANTHER" id="PTHR13018:SF20">
    <property type="entry name" value="SPORULATION-SPECIFIC PROTEIN 75"/>
    <property type="match status" value="1"/>
</dbReference>
<dbReference type="SUPFAM" id="SSF53474">
    <property type="entry name" value="alpha/beta-Hydrolases"/>
    <property type="match status" value="1"/>
</dbReference>
<comment type="similarity">
    <text evidence="2">Belongs to the CSC1 (TC 1.A.17) family.</text>
</comment>
<feature type="transmembrane region" description="Helical" evidence="8">
    <location>
        <begin position="1505"/>
        <end position="1527"/>
    </location>
</feature>
<dbReference type="Pfam" id="PF13967">
    <property type="entry name" value="RSN1_TM"/>
    <property type="match status" value="1"/>
</dbReference>
<dbReference type="Proteomes" id="UP000091967">
    <property type="component" value="Unassembled WGS sequence"/>
</dbReference>
<dbReference type="GO" id="GO:0005886">
    <property type="term" value="C:plasma membrane"/>
    <property type="evidence" value="ECO:0007669"/>
    <property type="project" value="TreeGrafter"/>
</dbReference>
<feature type="transmembrane region" description="Helical" evidence="8">
    <location>
        <begin position="545"/>
        <end position="571"/>
    </location>
</feature>
<feature type="transmembrane region" description="Helical" evidence="8">
    <location>
        <begin position="692"/>
        <end position="712"/>
    </location>
</feature>
<dbReference type="GO" id="GO:0005227">
    <property type="term" value="F:calcium-activated cation channel activity"/>
    <property type="evidence" value="ECO:0007669"/>
    <property type="project" value="InterPro"/>
</dbReference>
<organism evidence="14 15">
    <name type="scientific">Fusarium poae</name>
    <dbReference type="NCBI Taxonomy" id="36050"/>
    <lineage>
        <taxon>Eukaryota</taxon>
        <taxon>Fungi</taxon>
        <taxon>Dikarya</taxon>
        <taxon>Ascomycota</taxon>
        <taxon>Pezizomycotina</taxon>
        <taxon>Sordariomycetes</taxon>
        <taxon>Hypocreomycetidae</taxon>
        <taxon>Hypocreales</taxon>
        <taxon>Nectriaceae</taxon>
        <taxon>Fusarium</taxon>
    </lineage>
</organism>
<evidence type="ECO:0000259" key="12">
    <source>
        <dbReference type="Pfam" id="PF13967"/>
    </source>
</evidence>
<feature type="compositionally biased region" description="Polar residues" evidence="7">
    <location>
        <begin position="255"/>
        <end position="269"/>
    </location>
</feature>
<accession>A0A1B8AKC5</accession>
<evidence type="ECO:0000256" key="6">
    <source>
        <dbReference type="ARBA" id="ARBA00023136"/>
    </source>
</evidence>
<evidence type="ECO:0008006" key="16">
    <source>
        <dbReference type="Google" id="ProtNLM"/>
    </source>
</evidence>
<protein>
    <recommendedName>
        <fullName evidence="16">AB hydrolase-1 domain-containing protein</fullName>
    </recommendedName>
</protein>
<feature type="compositionally biased region" description="Basic and acidic residues" evidence="7">
    <location>
        <begin position="827"/>
        <end position="847"/>
    </location>
</feature>
<dbReference type="Pfam" id="PF00561">
    <property type="entry name" value="Abhydrolase_1"/>
    <property type="match status" value="1"/>
</dbReference>
<evidence type="ECO:0000313" key="15">
    <source>
        <dbReference type="Proteomes" id="UP000091967"/>
    </source>
</evidence>
<reference evidence="14 15" key="1">
    <citation type="submission" date="2016-06" db="EMBL/GenBank/DDBJ databases">
        <title>Living apart together: crosstalk between the core and supernumerary genomes in a fungal plant pathogen.</title>
        <authorList>
            <person name="Vanheule A."/>
            <person name="Audenaert K."/>
            <person name="Warris S."/>
            <person name="Van De Geest H."/>
            <person name="Schijlen E."/>
            <person name="Hofte M."/>
            <person name="De Saeger S."/>
            <person name="Haesaert G."/>
            <person name="Waalwijk C."/>
            <person name="Van Der Lee T."/>
        </authorList>
    </citation>
    <scope>NUCLEOTIDE SEQUENCE [LARGE SCALE GENOMIC DNA]</scope>
    <source>
        <strain evidence="14 15">2516</strain>
    </source>
</reference>
<feature type="domain" description="CSC1/OSCA1-like N-terminal transmembrane" evidence="12">
    <location>
        <begin position="549"/>
        <end position="713"/>
    </location>
</feature>
<evidence type="ECO:0000313" key="14">
    <source>
        <dbReference type="EMBL" id="OBS20771.1"/>
    </source>
</evidence>
<feature type="transmembrane region" description="Helical" evidence="8">
    <location>
        <begin position="1304"/>
        <end position="1324"/>
    </location>
</feature>
<feature type="transmembrane region" description="Helical" evidence="8">
    <location>
        <begin position="1259"/>
        <end position="1283"/>
    </location>
</feature>
<feature type="region of interest" description="Disordered" evidence="7">
    <location>
        <begin position="255"/>
        <end position="274"/>
    </location>
</feature>
<feature type="compositionally biased region" description="Low complexity" evidence="7">
    <location>
        <begin position="515"/>
        <end position="531"/>
    </location>
</feature>
<dbReference type="InterPro" id="IPR003864">
    <property type="entry name" value="CSC1/OSCA1-like_7TM"/>
</dbReference>
<feature type="compositionally biased region" description="Basic and acidic residues" evidence="7">
    <location>
        <begin position="949"/>
        <end position="961"/>
    </location>
</feature>
<feature type="region of interest" description="Disordered" evidence="7">
    <location>
        <begin position="927"/>
        <end position="1001"/>
    </location>
</feature>
<comment type="caution">
    <text evidence="14">The sequence shown here is derived from an EMBL/GenBank/DDBJ whole genome shotgun (WGS) entry which is preliminary data.</text>
</comment>
<feature type="domain" description="CSC1/OSCA1-like cytosolic" evidence="13">
    <location>
        <begin position="1091"/>
        <end position="1198"/>
    </location>
</feature>
<evidence type="ECO:0000256" key="2">
    <source>
        <dbReference type="ARBA" id="ARBA00007779"/>
    </source>
</evidence>
<feature type="domain" description="AB hydrolase-1" evidence="9">
    <location>
        <begin position="119"/>
        <end position="452"/>
    </location>
</feature>
<proteinExistence type="inferred from homology"/>
<evidence type="ECO:0000259" key="9">
    <source>
        <dbReference type="Pfam" id="PF00561"/>
    </source>
</evidence>
<feature type="domain" description="CSC1/OSCA1-like 7TM region" evidence="10">
    <location>
        <begin position="1210"/>
        <end position="1490"/>
    </location>
</feature>
<feature type="transmembrane region" description="Helical" evidence="8">
    <location>
        <begin position="1433"/>
        <end position="1452"/>
    </location>
</feature>
<dbReference type="Gene3D" id="3.40.50.1820">
    <property type="entry name" value="alpha/beta hydrolase"/>
    <property type="match status" value="1"/>
</dbReference>
<comment type="subcellular location">
    <subcellularLocation>
        <location evidence="1">Membrane</location>
        <topology evidence="1">Multi-pass membrane protein</topology>
    </subcellularLocation>
</comment>
<feature type="compositionally biased region" description="Polar residues" evidence="7">
    <location>
        <begin position="927"/>
        <end position="948"/>
    </location>
</feature>
<dbReference type="InterPro" id="IPR045122">
    <property type="entry name" value="Csc1-like"/>
</dbReference>